<dbReference type="KEGG" id="dfa:DFA_02529"/>
<keyword evidence="3" id="KW-1185">Reference proteome</keyword>
<protein>
    <submittedName>
        <fullName evidence="2">Uncharacterized protein</fullName>
    </submittedName>
</protein>
<feature type="compositionally biased region" description="Basic residues" evidence="1">
    <location>
        <begin position="84"/>
        <end position="106"/>
    </location>
</feature>
<reference evidence="3" key="1">
    <citation type="journal article" date="2011" name="Genome Res.">
        <title>Phylogeny-wide analysis of social amoeba genomes highlights ancient origins for complex intercellular communication.</title>
        <authorList>
            <person name="Heidel A.J."/>
            <person name="Lawal H.M."/>
            <person name="Felder M."/>
            <person name="Schilde C."/>
            <person name="Helps N.R."/>
            <person name="Tunggal B."/>
            <person name="Rivero F."/>
            <person name="John U."/>
            <person name="Schleicher M."/>
            <person name="Eichinger L."/>
            <person name="Platzer M."/>
            <person name="Noegel A.A."/>
            <person name="Schaap P."/>
            <person name="Gloeckner G."/>
        </authorList>
    </citation>
    <scope>NUCLEOTIDE SEQUENCE [LARGE SCALE GENOMIC DNA]</scope>
    <source>
        <strain evidence="3">SH3</strain>
    </source>
</reference>
<feature type="region of interest" description="Disordered" evidence="1">
    <location>
        <begin position="123"/>
        <end position="143"/>
    </location>
</feature>
<gene>
    <name evidence="2" type="ORF">DFA_02529</name>
</gene>
<name>F4PZM6_CACFS</name>
<evidence type="ECO:0000313" key="2">
    <source>
        <dbReference type="EMBL" id="EGG18790.1"/>
    </source>
</evidence>
<dbReference type="EMBL" id="GL883017">
    <property type="protein sequence ID" value="EGG18790.1"/>
    <property type="molecule type" value="Genomic_DNA"/>
</dbReference>
<dbReference type="AlphaFoldDB" id="F4PZM6"/>
<dbReference type="OMA" id="RDEHFEN"/>
<dbReference type="OrthoDB" id="20587at2759"/>
<evidence type="ECO:0000313" key="3">
    <source>
        <dbReference type="Proteomes" id="UP000007797"/>
    </source>
</evidence>
<dbReference type="RefSeq" id="XP_004357252.1">
    <property type="nucleotide sequence ID" value="XM_004357196.1"/>
</dbReference>
<organism evidence="2 3">
    <name type="scientific">Cavenderia fasciculata</name>
    <name type="common">Slime mold</name>
    <name type="synonym">Dictyostelium fasciculatum</name>
    <dbReference type="NCBI Taxonomy" id="261658"/>
    <lineage>
        <taxon>Eukaryota</taxon>
        <taxon>Amoebozoa</taxon>
        <taxon>Evosea</taxon>
        <taxon>Eumycetozoa</taxon>
        <taxon>Dictyostelia</taxon>
        <taxon>Acytosteliales</taxon>
        <taxon>Cavenderiaceae</taxon>
        <taxon>Cavenderia</taxon>
    </lineage>
</organism>
<sequence>MGQSVCSNRRLRNVRVKRQKTKVFEANRLKDITDKLAKELSDQSGAEALNIPPEIQALSMQIDKNKPTPVDDSDDDDVSMDKPKKNKVAIKKKSIKKKKLNSRQKSRIQVKVFAHDNKFIISSLERKEKEKREREKRAKEEIN</sequence>
<dbReference type="Proteomes" id="UP000007797">
    <property type="component" value="Unassembled WGS sequence"/>
</dbReference>
<proteinExistence type="predicted"/>
<evidence type="ECO:0000256" key="1">
    <source>
        <dbReference type="SAM" id="MobiDB-lite"/>
    </source>
</evidence>
<accession>F4PZM6</accession>
<feature type="region of interest" description="Disordered" evidence="1">
    <location>
        <begin position="61"/>
        <end position="106"/>
    </location>
</feature>
<dbReference type="GeneID" id="14870839"/>